<reference evidence="3" key="1">
    <citation type="submission" date="2023-07" db="EMBL/GenBank/DDBJ databases">
        <title>Sorghum-associated microbial communities from plants grown in Nebraska, USA.</title>
        <authorList>
            <person name="Schachtman D."/>
        </authorList>
    </citation>
    <scope>NUCLEOTIDE SEQUENCE</scope>
    <source>
        <strain evidence="3">DS2795</strain>
    </source>
</reference>
<sequence length="142" mass="15301">MRTNKTQETRPVVVITGVSSGIGLAIAEDLMQRGYLVRGAVRRLADADGLVRCWGEAFVPLVFDVIDRDALNQAVTQVDAGKVFDVNVFGLLAVTRAFPPALGARRGGAGPKRRCPSCWRPCGTPLSRHGRASVIRSTRRGT</sequence>
<dbReference type="PANTHER" id="PTHR43976">
    <property type="entry name" value="SHORT CHAIN DEHYDROGENASE"/>
    <property type="match status" value="1"/>
</dbReference>
<comment type="similarity">
    <text evidence="1">Belongs to the short-chain dehydrogenases/reductases (SDR) family.</text>
</comment>
<protein>
    <submittedName>
        <fullName evidence="3">NADP-dependent 3-hydroxy acid dehydrogenase YdfG</fullName>
    </submittedName>
</protein>
<comment type="caution">
    <text evidence="3">The sequence shown here is derived from an EMBL/GenBank/DDBJ whole genome shotgun (WGS) entry which is preliminary data.</text>
</comment>
<proteinExistence type="inferred from homology"/>
<evidence type="ECO:0000313" key="4">
    <source>
        <dbReference type="Proteomes" id="UP001244295"/>
    </source>
</evidence>
<evidence type="ECO:0000256" key="2">
    <source>
        <dbReference type="ARBA" id="ARBA00023002"/>
    </source>
</evidence>
<dbReference type="InterPro" id="IPR036291">
    <property type="entry name" value="NAD(P)-bd_dom_sf"/>
</dbReference>
<dbReference type="AlphaFoldDB" id="A0AAW8DT25"/>
<gene>
    <name evidence="3" type="ORF">J2W25_001694</name>
</gene>
<keyword evidence="2" id="KW-0560">Oxidoreductase</keyword>
<accession>A0AAW8DT25</accession>
<dbReference type="RefSeq" id="WP_307636277.1">
    <property type="nucleotide sequence ID" value="NZ_JAUSRR010000003.1"/>
</dbReference>
<organism evidence="3 4">
    <name type="scientific">Variovorax boronicumulans</name>
    <dbReference type="NCBI Taxonomy" id="436515"/>
    <lineage>
        <taxon>Bacteria</taxon>
        <taxon>Pseudomonadati</taxon>
        <taxon>Pseudomonadota</taxon>
        <taxon>Betaproteobacteria</taxon>
        <taxon>Burkholderiales</taxon>
        <taxon>Comamonadaceae</taxon>
        <taxon>Variovorax</taxon>
    </lineage>
</organism>
<dbReference type="GO" id="GO:0016491">
    <property type="term" value="F:oxidoreductase activity"/>
    <property type="evidence" value="ECO:0007669"/>
    <property type="project" value="UniProtKB-KW"/>
</dbReference>
<dbReference type="EMBL" id="JAUSRR010000003">
    <property type="protein sequence ID" value="MDP9922673.1"/>
    <property type="molecule type" value="Genomic_DNA"/>
</dbReference>
<dbReference type="Gene3D" id="3.40.50.720">
    <property type="entry name" value="NAD(P)-binding Rossmann-like Domain"/>
    <property type="match status" value="1"/>
</dbReference>
<dbReference type="InterPro" id="IPR002347">
    <property type="entry name" value="SDR_fam"/>
</dbReference>
<dbReference type="Pfam" id="PF00106">
    <property type="entry name" value="adh_short"/>
    <property type="match status" value="1"/>
</dbReference>
<evidence type="ECO:0000313" key="3">
    <source>
        <dbReference type="EMBL" id="MDP9922673.1"/>
    </source>
</evidence>
<name>A0AAW8DT25_9BURK</name>
<dbReference type="PANTHER" id="PTHR43976:SF16">
    <property type="entry name" value="SHORT-CHAIN DEHYDROGENASE_REDUCTASE FAMILY PROTEIN"/>
    <property type="match status" value="1"/>
</dbReference>
<evidence type="ECO:0000256" key="1">
    <source>
        <dbReference type="ARBA" id="ARBA00006484"/>
    </source>
</evidence>
<dbReference type="Proteomes" id="UP001244295">
    <property type="component" value="Unassembled WGS sequence"/>
</dbReference>
<dbReference type="InterPro" id="IPR051911">
    <property type="entry name" value="SDR_oxidoreductase"/>
</dbReference>
<dbReference type="SUPFAM" id="SSF51735">
    <property type="entry name" value="NAD(P)-binding Rossmann-fold domains"/>
    <property type="match status" value="1"/>
</dbReference>